<dbReference type="EMBL" id="JASPKZ010008362">
    <property type="protein sequence ID" value="KAJ9580070.1"/>
    <property type="molecule type" value="Genomic_DNA"/>
</dbReference>
<gene>
    <name evidence="1" type="ORF">L9F63_004262</name>
</gene>
<dbReference type="Proteomes" id="UP001233999">
    <property type="component" value="Unassembled WGS sequence"/>
</dbReference>
<reference evidence="1" key="1">
    <citation type="journal article" date="2023" name="IScience">
        <title>Live-bearing cockroach genome reveals convergent evolutionary mechanisms linked to viviparity in insects and beyond.</title>
        <authorList>
            <person name="Fouks B."/>
            <person name="Harrison M.C."/>
            <person name="Mikhailova A.A."/>
            <person name="Marchal E."/>
            <person name="English S."/>
            <person name="Carruthers M."/>
            <person name="Jennings E.C."/>
            <person name="Chiamaka E.L."/>
            <person name="Frigard R.A."/>
            <person name="Pippel M."/>
            <person name="Attardo G.M."/>
            <person name="Benoit J.B."/>
            <person name="Bornberg-Bauer E."/>
            <person name="Tobe S.S."/>
        </authorList>
    </citation>
    <scope>NUCLEOTIDE SEQUENCE</scope>
    <source>
        <strain evidence="1">Stay&amp;Tobe</strain>
    </source>
</reference>
<comment type="caution">
    <text evidence="1">The sequence shown here is derived from an EMBL/GenBank/DDBJ whole genome shotgun (WGS) entry which is preliminary data.</text>
</comment>
<name>A0AAD7ZG96_DIPPU</name>
<dbReference type="AlphaFoldDB" id="A0AAD7ZG96"/>
<organism evidence="1 2">
    <name type="scientific">Diploptera punctata</name>
    <name type="common">Pacific beetle cockroach</name>
    <dbReference type="NCBI Taxonomy" id="6984"/>
    <lineage>
        <taxon>Eukaryota</taxon>
        <taxon>Metazoa</taxon>
        <taxon>Ecdysozoa</taxon>
        <taxon>Arthropoda</taxon>
        <taxon>Hexapoda</taxon>
        <taxon>Insecta</taxon>
        <taxon>Pterygota</taxon>
        <taxon>Neoptera</taxon>
        <taxon>Polyneoptera</taxon>
        <taxon>Dictyoptera</taxon>
        <taxon>Blattodea</taxon>
        <taxon>Blaberoidea</taxon>
        <taxon>Blaberidae</taxon>
        <taxon>Diplopterinae</taxon>
        <taxon>Diploptera</taxon>
    </lineage>
</organism>
<accession>A0AAD7ZG96</accession>
<sequence>MLRSFNNCELGMMTLVLEEEDINWRRRGMCVHNAWKKRGVEEEFVSLLPHLKCDDMKFYEYFRISMYTLNQLELKLEEKLRKQVTLWRQSITPRERLTLCLRYVNIHKTIRTVSALKTKLN</sequence>
<protein>
    <submittedName>
        <fullName evidence="1">Uncharacterized protein</fullName>
    </submittedName>
</protein>
<keyword evidence="2" id="KW-1185">Reference proteome</keyword>
<evidence type="ECO:0000313" key="2">
    <source>
        <dbReference type="Proteomes" id="UP001233999"/>
    </source>
</evidence>
<reference evidence="1" key="2">
    <citation type="submission" date="2023-05" db="EMBL/GenBank/DDBJ databases">
        <authorList>
            <person name="Fouks B."/>
        </authorList>
    </citation>
    <scope>NUCLEOTIDE SEQUENCE</scope>
    <source>
        <strain evidence="1">Stay&amp;Tobe</strain>
        <tissue evidence="1">Testes</tissue>
    </source>
</reference>
<evidence type="ECO:0000313" key="1">
    <source>
        <dbReference type="EMBL" id="KAJ9580070.1"/>
    </source>
</evidence>
<proteinExistence type="predicted"/>